<evidence type="ECO:0000313" key="1">
    <source>
        <dbReference type="EMBL" id="MCZ8372619.1"/>
    </source>
</evidence>
<dbReference type="EMBL" id="JAPZVM010000005">
    <property type="protein sequence ID" value="MCZ8372619.1"/>
    <property type="molecule type" value="Genomic_DNA"/>
</dbReference>
<evidence type="ECO:0000313" key="2">
    <source>
        <dbReference type="Proteomes" id="UP001141933"/>
    </source>
</evidence>
<protein>
    <submittedName>
        <fullName evidence="1">Uncharacterized protein</fullName>
    </submittedName>
</protein>
<dbReference type="RefSeq" id="WP_269877806.1">
    <property type="nucleotide sequence ID" value="NZ_JAPZVM010000005.1"/>
</dbReference>
<comment type="caution">
    <text evidence="1">The sequence shown here is derived from an EMBL/GenBank/DDBJ whole genome shotgun (WGS) entry which is preliminary data.</text>
</comment>
<accession>A0ABT4PHT9</accession>
<dbReference type="Proteomes" id="UP001141933">
    <property type="component" value="Unassembled WGS sequence"/>
</dbReference>
<reference evidence="1" key="1">
    <citation type="submission" date="2022-12" db="EMBL/GenBank/DDBJ databases">
        <title>Phocaeicola acetigenes sp. nov., isolated feces from a healthy human.</title>
        <authorList>
            <person name="Do H."/>
            <person name="Ha Y.B."/>
            <person name="Kim J.-S."/>
            <person name="Suh M.K."/>
            <person name="Kim H.S."/>
            <person name="Lee J.-S."/>
        </authorList>
    </citation>
    <scope>NUCLEOTIDE SEQUENCE</scope>
    <source>
        <strain evidence="1">KGMB11183</strain>
    </source>
</reference>
<proteinExistence type="predicted"/>
<organism evidence="1 2">
    <name type="scientific">Phocaeicola acetigenes</name>
    <dbReference type="NCBI Taxonomy" id="3016083"/>
    <lineage>
        <taxon>Bacteria</taxon>
        <taxon>Pseudomonadati</taxon>
        <taxon>Bacteroidota</taxon>
        <taxon>Bacteroidia</taxon>
        <taxon>Bacteroidales</taxon>
        <taxon>Bacteroidaceae</taxon>
        <taxon>Phocaeicola</taxon>
    </lineage>
</organism>
<sequence length="245" mass="28683">MNLRSNDYVLNLYSQIKDLSCEDKEKKLLGVFKELAEHILSGYFLIKKNQSDSFVKVHPTCVEFYCHEEGEGKDKIKDYSVYHRNKEDRTFDKSVFPLGILHNHISGIDMTFEQGEDSANAIRLSALIREFRIDDSGKKEDKYDMEYINIEKKKNGGIVTKPTYLYDALYSQFSIFDGFSIQWIDGEKKAVLEESSEPRINVPEYEVENNKHVPVPKKDVVNRNDLTKNGKYKQCLRKWKFKLKQ</sequence>
<gene>
    <name evidence="1" type="ORF">O6P32_07845</name>
</gene>
<keyword evidence="2" id="KW-1185">Reference proteome</keyword>
<name>A0ABT4PHT9_9BACT</name>